<evidence type="ECO:0000256" key="4">
    <source>
        <dbReference type="ARBA" id="ARBA00022968"/>
    </source>
</evidence>
<dbReference type="InterPro" id="IPR005629">
    <property type="entry name" value="Skn1/Kre6/Sbg1"/>
</dbReference>
<feature type="compositionally biased region" description="Low complexity" evidence="9">
    <location>
        <begin position="54"/>
        <end position="66"/>
    </location>
</feature>
<keyword evidence="7" id="KW-0325">Glycoprotein</keyword>
<evidence type="ECO:0000256" key="7">
    <source>
        <dbReference type="ARBA" id="ARBA00023180"/>
    </source>
</evidence>
<evidence type="ECO:0000313" key="12">
    <source>
        <dbReference type="EMBL" id="CAK5276771.1"/>
    </source>
</evidence>
<dbReference type="GO" id="GO:0005789">
    <property type="term" value="C:endoplasmic reticulum membrane"/>
    <property type="evidence" value="ECO:0007669"/>
    <property type="project" value="TreeGrafter"/>
</dbReference>
<dbReference type="InterPro" id="IPR013320">
    <property type="entry name" value="ConA-like_dom_sf"/>
</dbReference>
<feature type="region of interest" description="Disordered" evidence="9">
    <location>
        <begin position="1"/>
        <end position="66"/>
    </location>
</feature>
<feature type="compositionally biased region" description="Polar residues" evidence="9">
    <location>
        <begin position="35"/>
        <end position="53"/>
    </location>
</feature>
<dbReference type="PANTHER" id="PTHR31361:SF1">
    <property type="entry name" value="BETA-GLUCAN SYNTHESIS-ASSOCIATED PROTEIN KRE6-RELATED"/>
    <property type="match status" value="1"/>
</dbReference>
<keyword evidence="3 10" id="KW-0812">Transmembrane</keyword>
<name>A0AAD2HIW6_9AGAR</name>
<organism evidence="12 13">
    <name type="scientific">Mycena citricolor</name>
    <dbReference type="NCBI Taxonomy" id="2018698"/>
    <lineage>
        <taxon>Eukaryota</taxon>
        <taxon>Fungi</taxon>
        <taxon>Dikarya</taxon>
        <taxon>Basidiomycota</taxon>
        <taxon>Agaricomycotina</taxon>
        <taxon>Agaricomycetes</taxon>
        <taxon>Agaricomycetidae</taxon>
        <taxon>Agaricales</taxon>
        <taxon>Marasmiineae</taxon>
        <taxon>Mycenaceae</taxon>
        <taxon>Mycena</taxon>
    </lineage>
</organism>
<keyword evidence="6 10" id="KW-0472">Membrane</keyword>
<dbReference type="SUPFAM" id="SSF49899">
    <property type="entry name" value="Concanavalin A-like lectins/glucanases"/>
    <property type="match status" value="1"/>
</dbReference>
<dbReference type="PROSITE" id="PS51762">
    <property type="entry name" value="GH16_2"/>
    <property type="match status" value="1"/>
</dbReference>
<evidence type="ECO:0000256" key="8">
    <source>
        <dbReference type="ARBA" id="ARBA00023316"/>
    </source>
</evidence>
<feature type="domain" description="GH16" evidence="11">
    <location>
        <begin position="182"/>
        <end position="556"/>
    </location>
</feature>
<proteinExistence type="inferred from homology"/>
<keyword evidence="5 10" id="KW-1133">Transmembrane helix</keyword>
<evidence type="ECO:0000259" key="11">
    <source>
        <dbReference type="PROSITE" id="PS51762"/>
    </source>
</evidence>
<dbReference type="PANTHER" id="PTHR31361">
    <property type="entry name" value="BETA-GLUCAN SYNTHESIS-ASSOCIATED PROTEIN KRE6-RELATED"/>
    <property type="match status" value="1"/>
</dbReference>
<protein>
    <recommendedName>
        <fullName evidence="11">GH16 domain-containing protein</fullName>
    </recommendedName>
</protein>
<dbReference type="InterPro" id="IPR000757">
    <property type="entry name" value="Beta-glucanase-like"/>
</dbReference>
<evidence type="ECO:0000256" key="2">
    <source>
        <dbReference type="ARBA" id="ARBA00010962"/>
    </source>
</evidence>
<evidence type="ECO:0000256" key="5">
    <source>
        <dbReference type="ARBA" id="ARBA00022989"/>
    </source>
</evidence>
<evidence type="ECO:0000256" key="9">
    <source>
        <dbReference type="SAM" id="MobiDB-lite"/>
    </source>
</evidence>
<evidence type="ECO:0000256" key="3">
    <source>
        <dbReference type="ARBA" id="ARBA00022692"/>
    </source>
</evidence>
<dbReference type="FunFam" id="2.60.120.200:FF:000259">
    <property type="entry name" value="Chromosome 9, whole genome shotgun sequence"/>
    <property type="match status" value="1"/>
</dbReference>
<keyword evidence="8" id="KW-0961">Cell wall biogenesis/degradation</keyword>
<accession>A0AAD2HIW6</accession>
<dbReference type="AlphaFoldDB" id="A0AAD2HIW6"/>
<reference evidence="12" key="1">
    <citation type="submission" date="2023-11" db="EMBL/GenBank/DDBJ databases">
        <authorList>
            <person name="De Vega J J."/>
            <person name="De Vega J J."/>
        </authorList>
    </citation>
    <scope>NUCLEOTIDE SEQUENCE</scope>
</reference>
<sequence>MYGQARPGSGPGYPTPYQSSSRTTSSSNLLPPQASVPQSAASRPSSMQSHFGASSQRSSLLSGSSDTHSMAEKFDLASDPTMWATDLRPEPDDALHNPDPRLDRGPSRNIFTGRGMQNLGCLLIMAACIVALFLGYPLVSHFDKTRQNLAVATTVNATGQVASMGNFGLIDLDTPQDLHMIYGYHDPSQELQLVFSDEFNQDGRSFYPGDDPYWEAGDLHYWSTGDLEWYDPKALTTKNGSLHITLSEAPDPTINHDLNYTSGMMTTWNKFCFTGGLIVTSVQLPGFNNVFGLWPAVWTMGNLGRAGYGATLDGMWPYSYDACDVGTLPNQTLNNAPLSATNTGTNDGELSFLPGQRLSRCTCSGESHPGPLHEDGTYVGRSAPEIDMFEAQIAGTSPNNFGAVSQSAQWAPFNAYYEWFNTSANLIIPDPTISQLNSYAGGILQQASSVVSESNQNCYQQVDDCFAVYGFQYSPGYDEGYITWIADNKISWTANGGGFAADTRVEIGPRPITEEPMYIIVNLGFSHSFSFIDFQNLVFPAVMKIDYIRVYQPPDQINVGCDTAARPTQDYINTYLEAYTNPNLTTWKDDFKQPVPKNNLTSTC</sequence>
<comment type="subcellular location">
    <subcellularLocation>
        <location evidence="1">Membrane</location>
        <topology evidence="1">Single-pass type II membrane protein</topology>
    </subcellularLocation>
</comment>
<dbReference type="Proteomes" id="UP001295794">
    <property type="component" value="Unassembled WGS sequence"/>
</dbReference>
<gene>
    <name evidence="12" type="ORF">MYCIT1_LOCUS25306</name>
</gene>
<keyword evidence="4" id="KW-0735">Signal-anchor</keyword>
<keyword evidence="13" id="KW-1185">Reference proteome</keyword>
<dbReference type="GO" id="GO:0031505">
    <property type="term" value="P:fungal-type cell wall organization"/>
    <property type="evidence" value="ECO:0007669"/>
    <property type="project" value="TreeGrafter"/>
</dbReference>
<comment type="similarity">
    <text evidence="2">Belongs to the SKN1/KRE6 family.</text>
</comment>
<evidence type="ECO:0000256" key="1">
    <source>
        <dbReference type="ARBA" id="ARBA00004606"/>
    </source>
</evidence>
<dbReference type="GO" id="GO:0015926">
    <property type="term" value="F:glucosidase activity"/>
    <property type="evidence" value="ECO:0007669"/>
    <property type="project" value="TreeGrafter"/>
</dbReference>
<feature type="compositionally biased region" description="Basic and acidic residues" evidence="9">
    <location>
        <begin position="87"/>
        <end position="106"/>
    </location>
</feature>
<dbReference type="GO" id="GO:0006078">
    <property type="term" value="P:(1-&gt;6)-beta-D-glucan biosynthetic process"/>
    <property type="evidence" value="ECO:0007669"/>
    <property type="project" value="TreeGrafter"/>
</dbReference>
<comment type="caution">
    <text evidence="12">The sequence shown here is derived from an EMBL/GenBank/DDBJ whole genome shotgun (WGS) entry which is preliminary data.</text>
</comment>
<dbReference type="EMBL" id="CAVNYO010000412">
    <property type="protein sequence ID" value="CAK5276771.1"/>
    <property type="molecule type" value="Genomic_DNA"/>
</dbReference>
<evidence type="ECO:0000256" key="10">
    <source>
        <dbReference type="SAM" id="Phobius"/>
    </source>
</evidence>
<feature type="transmembrane region" description="Helical" evidence="10">
    <location>
        <begin position="119"/>
        <end position="139"/>
    </location>
</feature>
<dbReference type="GO" id="GO:0005886">
    <property type="term" value="C:plasma membrane"/>
    <property type="evidence" value="ECO:0007669"/>
    <property type="project" value="TreeGrafter"/>
</dbReference>
<evidence type="ECO:0000256" key="6">
    <source>
        <dbReference type="ARBA" id="ARBA00023136"/>
    </source>
</evidence>
<feature type="region of interest" description="Disordered" evidence="9">
    <location>
        <begin position="82"/>
        <end position="108"/>
    </location>
</feature>
<dbReference type="Pfam" id="PF03935">
    <property type="entry name" value="SKN1_KRE6_Sbg1"/>
    <property type="match status" value="1"/>
</dbReference>
<dbReference type="Gene3D" id="2.60.120.200">
    <property type="match status" value="2"/>
</dbReference>
<evidence type="ECO:0000313" key="13">
    <source>
        <dbReference type="Proteomes" id="UP001295794"/>
    </source>
</evidence>